<comment type="caution">
    <text evidence="1">The sequence shown here is derived from an EMBL/GenBank/DDBJ whole genome shotgun (WGS) entry which is preliminary data.</text>
</comment>
<sequence length="186" mass="21131">MEQQNLNPDFPKQLSIASLFLAYNSDTETDDSSESNEIPPKLALYSNFIMSFYLARSQSDSSSSENYEIIPTDPLLSKSPTCIIRKDSFEFLMRKSSSSALSNGIPRIFSHSKKRKIHTVILFSSQVSVSSQNDEIIQIRPTRHNPSNKLQRLDGNCGWERIFIENASSLKPPKTSQKITRLERII</sequence>
<evidence type="ECO:0000313" key="2">
    <source>
        <dbReference type="Proteomes" id="UP000237347"/>
    </source>
</evidence>
<reference evidence="1 2" key="1">
    <citation type="journal article" date="2018" name="Sci. Data">
        <title>The draft genome sequence of cork oak.</title>
        <authorList>
            <person name="Ramos A.M."/>
            <person name="Usie A."/>
            <person name="Barbosa P."/>
            <person name="Barros P.M."/>
            <person name="Capote T."/>
            <person name="Chaves I."/>
            <person name="Simoes F."/>
            <person name="Abreu I."/>
            <person name="Carrasquinho I."/>
            <person name="Faro C."/>
            <person name="Guimaraes J.B."/>
            <person name="Mendonca D."/>
            <person name="Nobrega F."/>
            <person name="Rodrigues L."/>
            <person name="Saibo N.J.M."/>
            <person name="Varela M.C."/>
            <person name="Egas C."/>
            <person name="Matos J."/>
            <person name="Miguel C.M."/>
            <person name="Oliveira M.M."/>
            <person name="Ricardo C.P."/>
            <person name="Goncalves S."/>
        </authorList>
    </citation>
    <scope>NUCLEOTIDE SEQUENCE [LARGE SCALE GENOMIC DNA]</scope>
    <source>
        <strain evidence="2">cv. HL8</strain>
    </source>
</reference>
<protein>
    <submittedName>
        <fullName evidence="1">Uncharacterized protein</fullName>
    </submittedName>
</protein>
<evidence type="ECO:0000313" key="1">
    <source>
        <dbReference type="EMBL" id="KAK7842797.1"/>
    </source>
</evidence>
<gene>
    <name evidence="1" type="ORF">CFP56_013396</name>
</gene>
<proteinExistence type="predicted"/>
<dbReference type="Proteomes" id="UP000237347">
    <property type="component" value="Unassembled WGS sequence"/>
</dbReference>
<accession>A0AAW0KUF7</accession>
<dbReference type="AlphaFoldDB" id="A0AAW0KUF7"/>
<keyword evidence="2" id="KW-1185">Reference proteome</keyword>
<name>A0AAW0KUF7_QUESU</name>
<dbReference type="EMBL" id="PKMF04000215">
    <property type="protein sequence ID" value="KAK7842797.1"/>
    <property type="molecule type" value="Genomic_DNA"/>
</dbReference>
<organism evidence="1 2">
    <name type="scientific">Quercus suber</name>
    <name type="common">Cork oak</name>
    <dbReference type="NCBI Taxonomy" id="58331"/>
    <lineage>
        <taxon>Eukaryota</taxon>
        <taxon>Viridiplantae</taxon>
        <taxon>Streptophyta</taxon>
        <taxon>Embryophyta</taxon>
        <taxon>Tracheophyta</taxon>
        <taxon>Spermatophyta</taxon>
        <taxon>Magnoliopsida</taxon>
        <taxon>eudicotyledons</taxon>
        <taxon>Gunneridae</taxon>
        <taxon>Pentapetalae</taxon>
        <taxon>rosids</taxon>
        <taxon>fabids</taxon>
        <taxon>Fagales</taxon>
        <taxon>Fagaceae</taxon>
        <taxon>Quercus</taxon>
    </lineage>
</organism>